<sequence length="383" mass="41860">MSDEILTLEQRRAARAGAQRRRQRGRISTLLLILAPMVLAVLYGQFVAAPRYASESRFTVRSLAAQSAPGGPPSLLNASSGAAGVGGFTDGWAVRDYLESRDAMLQLERKVGLAARLTYEGMDPLYRLGPGAKEEELYRAYRNAVSVSYNMLEQINVVAVQAPAPESVVVISDALLELAGDFVNRMDERGVRDALQVSKTAVDQAEQQSLDALAVLTAWRRQHGNIDPVSSSAMLLGMEGQLEGELSAARINLERIRALDNPAHPMLRPAQVQIGVLERRLQDVRKRLSGSDDAQASLLESFEKVKSMQTFAEANLAMARQNHQQAFTDALRMRRYVSVISLPIAEAREVSLALLLLQGLAAGLVLALLRGLIVTVVRGWRHA</sequence>
<dbReference type="PANTHER" id="PTHR32309:SF13">
    <property type="entry name" value="FERRIC ENTEROBACTIN TRANSPORT PROTEIN FEPE"/>
    <property type="match status" value="1"/>
</dbReference>
<dbReference type="InterPro" id="IPR050445">
    <property type="entry name" value="Bact_polysacc_biosynth/exp"/>
</dbReference>
<accession>A0ABY9M1D2</accession>
<dbReference type="RefSeq" id="WP_306944247.1">
    <property type="nucleotide sequence ID" value="NZ_CP132976.1"/>
</dbReference>
<keyword evidence="1" id="KW-1133">Transmembrane helix</keyword>
<gene>
    <name evidence="2" type="ORF">RAS12_00055</name>
</gene>
<feature type="transmembrane region" description="Helical" evidence="1">
    <location>
        <begin position="29"/>
        <end position="48"/>
    </location>
</feature>
<reference evidence="2 3" key="1">
    <citation type="submission" date="2023-08" db="EMBL/GenBank/DDBJ databases">
        <title>Achromobacter seleniivolatilans sp. nov., isolated from seleniferous soil.</title>
        <authorList>
            <person name="Zhang S."/>
            <person name="Li K."/>
            <person name="Peng J."/>
            <person name="Zhao Q."/>
            <person name="Wang H."/>
            <person name="Guo Y."/>
        </authorList>
    </citation>
    <scope>NUCLEOTIDE SEQUENCE [LARGE SCALE GENOMIC DNA]</scope>
    <source>
        <strain evidence="2 3">R39</strain>
    </source>
</reference>
<organism evidence="2 3">
    <name type="scientific">Achromobacter seleniivolatilans</name>
    <dbReference type="NCBI Taxonomy" id="3047478"/>
    <lineage>
        <taxon>Bacteria</taxon>
        <taxon>Pseudomonadati</taxon>
        <taxon>Pseudomonadota</taxon>
        <taxon>Betaproteobacteria</taxon>
        <taxon>Burkholderiales</taxon>
        <taxon>Alcaligenaceae</taxon>
        <taxon>Achromobacter</taxon>
    </lineage>
</organism>
<keyword evidence="1" id="KW-0472">Membrane</keyword>
<evidence type="ECO:0000256" key="1">
    <source>
        <dbReference type="SAM" id="Phobius"/>
    </source>
</evidence>
<keyword evidence="1" id="KW-0812">Transmembrane</keyword>
<evidence type="ECO:0000313" key="3">
    <source>
        <dbReference type="Proteomes" id="UP001234798"/>
    </source>
</evidence>
<proteinExistence type="predicted"/>
<dbReference type="EMBL" id="CP132976">
    <property type="protein sequence ID" value="WMD20801.1"/>
    <property type="molecule type" value="Genomic_DNA"/>
</dbReference>
<evidence type="ECO:0000313" key="2">
    <source>
        <dbReference type="EMBL" id="WMD20801.1"/>
    </source>
</evidence>
<protein>
    <submittedName>
        <fullName evidence="2">Sugar ABC transporter</fullName>
    </submittedName>
</protein>
<name>A0ABY9M1D2_9BURK</name>
<keyword evidence="3" id="KW-1185">Reference proteome</keyword>
<feature type="transmembrane region" description="Helical" evidence="1">
    <location>
        <begin position="352"/>
        <end position="377"/>
    </location>
</feature>
<dbReference type="PANTHER" id="PTHR32309">
    <property type="entry name" value="TYROSINE-PROTEIN KINASE"/>
    <property type="match status" value="1"/>
</dbReference>
<dbReference type="Proteomes" id="UP001234798">
    <property type="component" value="Chromosome"/>
</dbReference>